<dbReference type="EMBL" id="LK032186">
    <property type="protein sequence ID" value="CDY26179.1"/>
    <property type="molecule type" value="Genomic_DNA"/>
</dbReference>
<keyword evidence="2" id="KW-1185">Reference proteome</keyword>
<organism evidence="1 2">
    <name type="scientific">Brassica napus</name>
    <name type="common">Rape</name>
    <dbReference type="NCBI Taxonomy" id="3708"/>
    <lineage>
        <taxon>Eukaryota</taxon>
        <taxon>Viridiplantae</taxon>
        <taxon>Streptophyta</taxon>
        <taxon>Embryophyta</taxon>
        <taxon>Tracheophyta</taxon>
        <taxon>Spermatophyta</taxon>
        <taxon>Magnoliopsida</taxon>
        <taxon>eudicotyledons</taxon>
        <taxon>Gunneridae</taxon>
        <taxon>Pentapetalae</taxon>
        <taxon>rosids</taxon>
        <taxon>malvids</taxon>
        <taxon>Brassicales</taxon>
        <taxon>Brassicaceae</taxon>
        <taxon>Brassiceae</taxon>
        <taxon>Brassica</taxon>
    </lineage>
</organism>
<reference evidence="1 2" key="1">
    <citation type="journal article" date="2014" name="Science">
        <title>Plant genetics. Early allopolyploid evolution in the post-Neolithic Brassica napus oilseed genome.</title>
        <authorList>
            <person name="Chalhoub B."/>
            <person name="Denoeud F."/>
            <person name="Liu S."/>
            <person name="Parkin I.A."/>
            <person name="Tang H."/>
            <person name="Wang X."/>
            <person name="Chiquet J."/>
            <person name="Belcram H."/>
            <person name="Tong C."/>
            <person name="Samans B."/>
            <person name="Correa M."/>
            <person name="Da Silva C."/>
            <person name="Just J."/>
            <person name="Falentin C."/>
            <person name="Koh C.S."/>
            <person name="Le Clainche I."/>
            <person name="Bernard M."/>
            <person name="Bento P."/>
            <person name="Noel B."/>
            <person name="Labadie K."/>
            <person name="Alberti A."/>
            <person name="Charles M."/>
            <person name="Arnaud D."/>
            <person name="Guo H."/>
            <person name="Daviaud C."/>
            <person name="Alamery S."/>
            <person name="Jabbari K."/>
            <person name="Zhao M."/>
            <person name="Edger P.P."/>
            <person name="Chelaifa H."/>
            <person name="Tack D."/>
            <person name="Lassalle G."/>
            <person name="Mestiri I."/>
            <person name="Schnel N."/>
            <person name="Le Paslier M.C."/>
            <person name="Fan G."/>
            <person name="Renault V."/>
            <person name="Bayer P.E."/>
            <person name="Golicz A.A."/>
            <person name="Manoli S."/>
            <person name="Lee T.H."/>
            <person name="Thi V.H."/>
            <person name="Chalabi S."/>
            <person name="Hu Q."/>
            <person name="Fan C."/>
            <person name="Tollenaere R."/>
            <person name="Lu Y."/>
            <person name="Battail C."/>
            <person name="Shen J."/>
            <person name="Sidebottom C.H."/>
            <person name="Wang X."/>
            <person name="Canaguier A."/>
            <person name="Chauveau A."/>
            <person name="Berard A."/>
            <person name="Deniot G."/>
            <person name="Guan M."/>
            <person name="Liu Z."/>
            <person name="Sun F."/>
            <person name="Lim Y.P."/>
            <person name="Lyons E."/>
            <person name="Town C.D."/>
            <person name="Bancroft I."/>
            <person name="Wang X."/>
            <person name="Meng J."/>
            <person name="Ma J."/>
            <person name="Pires J.C."/>
            <person name="King G.J."/>
            <person name="Brunel D."/>
            <person name="Delourme R."/>
            <person name="Renard M."/>
            <person name="Aury J.M."/>
            <person name="Adams K.L."/>
            <person name="Batley J."/>
            <person name="Snowdon R.J."/>
            <person name="Tost J."/>
            <person name="Edwards D."/>
            <person name="Zhou Y."/>
            <person name="Hua W."/>
            <person name="Sharpe A.G."/>
            <person name="Paterson A.H."/>
            <person name="Guan C."/>
            <person name="Wincker P."/>
        </authorList>
    </citation>
    <scope>NUCLEOTIDE SEQUENCE [LARGE SCALE GENOMIC DNA]</scope>
    <source>
        <strain evidence="2">cv. Darmor-bzh</strain>
    </source>
</reference>
<proteinExistence type="predicted"/>
<protein>
    <submittedName>
        <fullName evidence="1">BnaA06g12380D protein</fullName>
    </submittedName>
</protein>
<evidence type="ECO:0000313" key="1">
    <source>
        <dbReference type="EMBL" id="CDY26179.1"/>
    </source>
</evidence>
<accession>A0A078GLQ9</accession>
<name>A0A078GLQ9_BRANA</name>
<dbReference type="Proteomes" id="UP000028999">
    <property type="component" value="Unassembled WGS sequence"/>
</dbReference>
<dbReference type="AlphaFoldDB" id="A0A078GLQ9"/>
<dbReference type="Gramene" id="CDY26179">
    <property type="protein sequence ID" value="CDY26179"/>
    <property type="gene ID" value="GSBRNA2T00034838001"/>
</dbReference>
<sequence>MSRCSKDESDYGWYTTKFKINNSDLKN</sequence>
<dbReference type="PaxDb" id="3708-A0A078GLQ9"/>
<gene>
    <name evidence="1" type="primary">BnaA06g12380D</name>
    <name evidence="1" type="ORF">GSBRNA2T00034838001</name>
</gene>
<evidence type="ECO:0000313" key="2">
    <source>
        <dbReference type="Proteomes" id="UP000028999"/>
    </source>
</evidence>